<keyword evidence="11" id="KW-1185">Reference proteome</keyword>
<evidence type="ECO:0000256" key="8">
    <source>
        <dbReference type="PIRSR" id="PIRSR001589-2"/>
    </source>
</evidence>
<evidence type="ECO:0000256" key="7">
    <source>
        <dbReference type="ARBA" id="ARBA00048741"/>
    </source>
</evidence>
<protein>
    <recommendedName>
        <fullName evidence="3">asparagine synthase (glutamine-hydrolyzing)</fullName>
        <ecNumber evidence="3">6.3.5.4</ecNumber>
    </recommendedName>
</protein>
<evidence type="ECO:0000256" key="1">
    <source>
        <dbReference type="ARBA" id="ARBA00005187"/>
    </source>
</evidence>
<dbReference type="Gene3D" id="3.40.50.620">
    <property type="entry name" value="HUPs"/>
    <property type="match status" value="1"/>
</dbReference>
<dbReference type="GO" id="GO:0006529">
    <property type="term" value="P:asparagine biosynthetic process"/>
    <property type="evidence" value="ECO:0007669"/>
    <property type="project" value="InterPro"/>
</dbReference>
<dbReference type="PROSITE" id="PS51278">
    <property type="entry name" value="GATASE_TYPE_2"/>
    <property type="match status" value="1"/>
</dbReference>
<sequence length="678" mass="77497">MCGISAIFSKNNFRSDEFIAMTDVIRHRGPDDEGYATVSATGKISFFAGKDTPAACRSASQKKKYPYLPDARLTANSLSTAKKGEGQIIAALGHRRLSIVDTSPAGHQPMTFDNRLAIVYNGEVYNHIELRNELEARGRRFVSHSDTEVILQAYDEWGIACLSKFNGMFAFVIYDLRNDHVFAARDRFGVKPLYYYSSGDALAFASEIKQFTVLEGWQSKLNRRRGYDFLVYGIHEHTDETFFENVFQFSPGSFFYGKREALLGNNPRIDTSKWYIFPAEKKFRGSFNDAAAQFHELLKDSVRLRLRADVPVGSCLSGGMDSSAIVCVMNELLKEQGAHALQKTFSACAKEKAFDEREFIEVVVKHTGVKGHYIYPQLKDLFRISDKILWHQDQPYGSTSIFAQWNVFALAHKHRVKVMLDGQGADEQLGGYASYFMPWLASLVRSFRWLKLAQEAKALHQIHGVNMGRLSWFAANTLLPMPVRSYLKKHLRGVKLAPDWLHMERLGFDAYDLPRQLGITTSRSIRDLSLSQLTGSNLQMLLHYEDRDSMAHSVESRVPFLDYRLVEHVYSLPDDYKIYNGRTKFVLREGLKNVLPEKIYSRNSKLGFATPEEIWVRQDAPYEFRKRLKVAVETSDGLIDPSIQELLEQQISGRASFSFLIWRILSFSDWLRIFSAQI</sequence>
<evidence type="ECO:0000256" key="4">
    <source>
        <dbReference type="ARBA" id="ARBA00022741"/>
    </source>
</evidence>
<dbReference type="NCBIfam" id="TIGR01536">
    <property type="entry name" value="asn_synth_AEB"/>
    <property type="match status" value="1"/>
</dbReference>
<dbReference type="HOGENOM" id="CLU_014658_3_1_12"/>
<dbReference type="Proteomes" id="UP000006048">
    <property type="component" value="Chromosome"/>
</dbReference>
<name>I4B127_TURPD</name>
<dbReference type="InterPro" id="IPR029055">
    <property type="entry name" value="Ntn_hydrolases_N"/>
</dbReference>
<dbReference type="Pfam" id="PF00733">
    <property type="entry name" value="Asn_synthase"/>
    <property type="match status" value="1"/>
</dbReference>
<dbReference type="GO" id="GO:0005829">
    <property type="term" value="C:cytosol"/>
    <property type="evidence" value="ECO:0007669"/>
    <property type="project" value="TreeGrafter"/>
</dbReference>
<evidence type="ECO:0000259" key="9">
    <source>
        <dbReference type="PROSITE" id="PS51278"/>
    </source>
</evidence>
<keyword evidence="6" id="KW-0315">Glutamine amidotransferase</keyword>
<dbReference type="PANTHER" id="PTHR43284:SF1">
    <property type="entry name" value="ASPARAGINE SYNTHETASE"/>
    <property type="match status" value="1"/>
</dbReference>
<proteinExistence type="inferred from homology"/>
<dbReference type="CDD" id="cd01991">
    <property type="entry name" value="Asn_synthase_B_C"/>
    <property type="match status" value="1"/>
</dbReference>
<feature type="binding site" evidence="8">
    <location>
        <position position="146"/>
    </location>
    <ligand>
        <name>L-glutamine</name>
        <dbReference type="ChEBI" id="CHEBI:58359"/>
    </ligand>
</feature>
<keyword evidence="5 8" id="KW-0067">ATP-binding</keyword>
<evidence type="ECO:0000313" key="11">
    <source>
        <dbReference type="Proteomes" id="UP000006048"/>
    </source>
</evidence>
<dbReference type="GO" id="GO:0004066">
    <property type="term" value="F:asparagine synthase (glutamine-hydrolyzing) activity"/>
    <property type="evidence" value="ECO:0007669"/>
    <property type="project" value="UniProtKB-EC"/>
</dbReference>
<dbReference type="InterPro" id="IPR006426">
    <property type="entry name" value="Asn_synth_AEB"/>
</dbReference>
<dbReference type="Gene3D" id="3.60.20.10">
    <property type="entry name" value="Glutamine Phosphoribosylpyrophosphate, subunit 1, domain 1"/>
    <property type="match status" value="1"/>
</dbReference>
<keyword evidence="4 8" id="KW-0547">Nucleotide-binding</keyword>
<organism evidence="10 11">
    <name type="scientific">Turneriella parva (strain ATCC BAA-1111 / DSM 21527 / NCTC 11395 / H)</name>
    <name type="common">Leptospira parva</name>
    <dbReference type="NCBI Taxonomy" id="869212"/>
    <lineage>
        <taxon>Bacteria</taxon>
        <taxon>Pseudomonadati</taxon>
        <taxon>Spirochaetota</taxon>
        <taxon>Spirochaetia</taxon>
        <taxon>Leptospirales</taxon>
        <taxon>Leptospiraceae</taxon>
        <taxon>Turneriella</taxon>
    </lineage>
</organism>
<evidence type="ECO:0000256" key="2">
    <source>
        <dbReference type="ARBA" id="ARBA00005752"/>
    </source>
</evidence>
<gene>
    <name evidence="10" type="ordered locus">Turpa_0324</name>
</gene>
<dbReference type="GO" id="GO:0005524">
    <property type="term" value="F:ATP binding"/>
    <property type="evidence" value="ECO:0007669"/>
    <property type="project" value="UniProtKB-KW"/>
</dbReference>
<evidence type="ECO:0000256" key="6">
    <source>
        <dbReference type="ARBA" id="ARBA00022962"/>
    </source>
</evidence>
<dbReference type="SUPFAM" id="SSF56235">
    <property type="entry name" value="N-terminal nucleophile aminohydrolases (Ntn hydrolases)"/>
    <property type="match status" value="1"/>
</dbReference>
<dbReference type="InterPro" id="IPR017932">
    <property type="entry name" value="GATase_2_dom"/>
</dbReference>
<dbReference type="KEGG" id="tpx:Turpa_0324"/>
<dbReference type="InterPro" id="IPR033738">
    <property type="entry name" value="AsnB_N"/>
</dbReference>
<comment type="similarity">
    <text evidence="2">Belongs to the asparagine synthetase family.</text>
</comment>
<comment type="catalytic activity">
    <reaction evidence="7">
        <text>L-aspartate + L-glutamine + ATP + H2O = L-asparagine + L-glutamate + AMP + diphosphate + H(+)</text>
        <dbReference type="Rhea" id="RHEA:12228"/>
        <dbReference type="ChEBI" id="CHEBI:15377"/>
        <dbReference type="ChEBI" id="CHEBI:15378"/>
        <dbReference type="ChEBI" id="CHEBI:29985"/>
        <dbReference type="ChEBI" id="CHEBI:29991"/>
        <dbReference type="ChEBI" id="CHEBI:30616"/>
        <dbReference type="ChEBI" id="CHEBI:33019"/>
        <dbReference type="ChEBI" id="CHEBI:58048"/>
        <dbReference type="ChEBI" id="CHEBI:58359"/>
        <dbReference type="ChEBI" id="CHEBI:456215"/>
        <dbReference type="EC" id="6.3.5.4"/>
    </reaction>
</comment>
<accession>I4B127</accession>
<dbReference type="RefSeq" id="WP_014801504.1">
    <property type="nucleotide sequence ID" value="NC_018020.1"/>
</dbReference>
<dbReference type="SUPFAM" id="SSF52402">
    <property type="entry name" value="Adenine nucleotide alpha hydrolases-like"/>
    <property type="match status" value="1"/>
</dbReference>
<dbReference type="OrthoDB" id="9763290at2"/>
<dbReference type="PIRSF" id="PIRSF001589">
    <property type="entry name" value="Asn_synthetase_glu-h"/>
    <property type="match status" value="1"/>
</dbReference>
<feature type="domain" description="Glutamine amidotransferase type-2" evidence="9">
    <location>
        <begin position="2"/>
        <end position="260"/>
    </location>
</feature>
<dbReference type="EC" id="6.3.5.4" evidence="3"/>
<dbReference type="Pfam" id="PF13537">
    <property type="entry name" value="GATase_7"/>
    <property type="match status" value="1"/>
</dbReference>
<dbReference type="PATRIC" id="fig|869212.3.peg.286"/>
<dbReference type="InterPro" id="IPR051786">
    <property type="entry name" value="ASN_synthetase/amidase"/>
</dbReference>
<dbReference type="InterPro" id="IPR014729">
    <property type="entry name" value="Rossmann-like_a/b/a_fold"/>
</dbReference>
<comment type="pathway">
    <text evidence="1">Amino-acid biosynthesis; L-asparagine biosynthesis; L-asparagine from L-aspartate (L-Gln route): step 1/1.</text>
</comment>
<dbReference type="STRING" id="869212.Turpa_0324"/>
<dbReference type="CDD" id="cd00712">
    <property type="entry name" value="AsnB"/>
    <property type="match status" value="1"/>
</dbReference>
<dbReference type="PANTHER" id="PTHR43284">
    <property type="entry name" value="ASPARAGINE SYNTHETASE (GLUTAMINE-HYDROLYZING)"/>
    <property type="match status" value="1"/>
</dbReference>
<reference evidence="10 11" key="1">
    <citation type="submission" date="2012-06" db="EMBL/GenBank/DDBJ databases">
        <title>The complete chromosome of genome of Turneriella parva DSM 21527.</title>
        <authorList>
            <consortium name="US DOE Joint Genome Institute (JGI-PGF)"/>
            <person name="Lucas S."/>
            <person name="Han J."/>
            <person name="Lapidus A."/>
            <person name="Bruce D."/>
            <person name="Goodwin L."/>
            <person name="Pitluck S."/>
            <person name="Peters L."/>
            <person name="Kyrpides N."/>
            <person name="Mavromatis K."/>
            <person name="Ivanova N."/>
            <person name="Mikhailova N."/>
            <person name="Chertkov O."/>
            <person name="Detter J.C."/>
            <person name="Tapia R."/>
            <person name="Han C."/>
            <person name="Land M."/>
            <person name="Hauser L."/>
            <person name="Markowitz V."/>
            <person name="Cheng J.-F."/>
            <person name="Hugenholtz P."/>
            <person name="Woyke T."/>
            <person name="Wu D."/>
            <person name="Gronow S."/>
            <person name="Wellnitz S."/>
            <person name="Brambilla E."/>
            <person name="Klenk H.-P."/>
            <person name="Eisen J.A."/>
        </authorList>
    </citation>
    <scope>NUCLEOTIDE SEQUENCE [LARGE SCALE GENOMIC DNA]</scope>
    <source>
        <strain evidence="11">ATCC BAA-1111 / DSM 21527 / NCTC 11395 / H</strain>
    </source>
</reference>
<dbReference type="EMBL" id="CP002959">
    <property type="protein sequence ID" value="AFM10984.1"/>
    <property type="molecule type" value="Genomic_DNA"/>
</dbReference>
<dbReference type="InterPro" id="IPR001962">
    <property type="entry name" value="Asn_synthase"/>
</dbReference>
<evidence type="ECO:0000256" key="5">
    <source>
        <dbReference type="ARBA" id="ARBA00022840"/>
    </source>
</evidence>
<evidence type="ECO:0000313" key="10">
    <source>
        <dbReference type="EMBL" id="AFM10984.1"/>
    </source>
</evidence>
<dbReference type="AlphaFoldDB" id="I4B127"/>
<evidence type="ECO:0000256" key="3">
    <source>
        <dbReference type="ARBA" id="ARBA00012737"/>
    </source>
</evidence>